<gene>
    <name evidence="1" type="ORF">DRH29_05130</name>
</gene>
<dbReference type="EMBL" id="QMNG01000080">
    <property type="protein sequence ID" value="RLC36147.1"/>
    <property type="molecule type" value="Genomic_DNA"/>
</dbReference>
<reference evidence="1 2" key="1">
    <citation type="submission" date="2018-06" db="EMBL/GenBank/DDBJ databases">
        <title>Extensive metabolic versatility and redundancy in microbially diverse, dynamic hydrothermal sediments.</title>
        <authorList>
            <person name="Dombrowski N."/>
            <person name="Teske A."/>
            <person name="Baker B.J."/>
        </authorList>
    </citation>
    <scope>NUCLEOTIDE SEQUENCE [LARGE SCALE GENOMIC DNA]</scope>
    <source>
        <strain evidence="1">B79_G16</strain>
    </source>
</reference>
<dbReference type="Proteomes" id="UP000281261">
    <property type="component" value="Unassembled WGS sequence"/>
</dbReference>
<accession>A0A420ZBB7</accession>
<comment type="caution">
    <text evidence="1">The sequence shown here is derived from an EMBL/GenBank/DDBJ whole genome shotgun (WGS) entry which is preliminary data.</text>
</comment>
<sequence length="103" mass="11179">MYIIAGRKLDKSPERLAMEVKGKNPYSAYNHLLRYGLTEAEAAPACRTPACRGHSGRQSGREVVALFRGRDKVNGTVREIAGAVPVCRPGRKDAVRTVEGGVL</sequence>
<protein>
    <submittedName>
        <fullName evidence="1">Uncharacterized protein</fullName>
    </submittedName>
</protein>
<proteinExistence type="predicted"/>
<name>A0A420ZBB7_UNCK3</name>
<organism evidence="1 2">
    <name type="scientific">candidate division Kazan bacterium</name>
    <dbReference type="NCBI Taxonomy" id="2202143"/>
    <lineage>
        <taxon>Bacteria</taxon>
        <taxon>Bacteria division Kazan-3B-28</taxon>
    </lineage>
</organism>
<dbReference type="AlphaFoldDB" id="A0A420ZBB7"/>
<evidence type="ECO:0000313" key="1">
    <source>
        <dbReference type="EMBL" id="RLC36147.1"/>
    </source>
</evidence>
<evidence type="ECO:0000313" key="2">
    <source>
        <dbReference type="Proteomes" id="UP000281261"/>
    </source>
</evidence>